<gene>
    <name evidence="5" type="ORF">CF394_11655</name>
</gene>
<comment type="caution">
    <text evidence="5">The sequence shown here is derived from an EMBL/GenBank/DDBJ whole genome shotgun (WGS) entry which is preliminary data.</text>
</comment>
<feature type="binding site" evidence="2">
    <location>
        <begin position="206"/>
        <end position="207"/>
    </location>
    <ligand>
        <name>ATP</name>
        <dbReference type="ChEBI" id="CHEBI:30616"/>
    </ligand>
</feature>
<evidence type="ECO:0000256" key="1">
    <source>
        <dbReference type="PIRSR" id="PIRSR640198-1"/>
    </source>
</evidence>
<evidence type="ECO:0000256" key="2">
    <source>
        <dbReference type="PIRSR" id="PIRSR640198-2"/>
    </source>
</evidence>
<organism evidence="5 6">
    <name type="scientific">Tetzosporium hominis</name>
    <dbReference type="NCBI Taxonomy" id="2020506"/>
    <lineage>
        <taxon>Bacteria</taxon>
        <taxon>Bacillati</taxon>
        <taxon>Bacillota</taxon>
        <taxon>Bacilli</taxon>
        <taxon>Bacillales</taxon>
        <taxon>Caryophanaceae</taxon>
        <taxon>Tetzosporium</taxon>
    </lineage>
</organism>
<evidence type="ECO:0000259" key="4">
    <source>
        <dbReference type="PROSITE" id="PS51459"/>
    </source>
</evidence>
<feature type="active site" evidence="1">
    <location>
        <position position="170"/>
    </location>
</feature>
<name>A0A264W1A7_9BACL</name>
<dbReference type="InterPro" id="IPR040198">
    <property type="entry name" value="Fido_containing"/>
</dbReference>
<keyword evidence="2" id="KW-0547">Nucleotide-binding</keyword>
<protein>
    <submittedName>
        <fullName evidence="5">Cell filamentation protein Fic</fullName>
    </submittedName>
</protein>
<dbReference type="Proteomes" id="UP000217065">
    <property type="component" value="Unassembled WGS sequence"/>
</dbReference>
<sequence length="244" mass="28022">MFEIINAKKERLDSKRPLPTYSIQSLREKLFLEWTYNSNAIEGNTLTLQETKVVLEGITVGGKTLREHLEVINHQEAIRYVEEIVQTGETLSEWQIKNLHRLVLKGINDSYAGVYRDQQVFISGAIHTPPSPMKIPEQMERLIQWYEEEAQGLHPVERGAMLHALFVGIHPFIDGNGRTSRLLLNLELMKSGYPPIIIRVENRLAYYSALDKAHTTEDYEDFIELVAKEVEASLDLYLSTVETI</sequence>
<dbReference type="PROSITE" id="PS51459">
    <property type="entry name" value="FIDO"/>
    <property type="match status" value="1"/>
</dbReference>
<dbReference type="EMBL" id="NOKQ01000252">
    <property type="protein sequence ID" value="OZS77378.1"/>
    <property type="molecule type" value="Genomic_DNA"/>
</dbReference>
<dbReference type="OrthoDB" id="9813719at2"/>
<feature type="binding site" evidence="2">
    <location>
        <begin position="174"/>
        <end position="181"/>
    </location>
    <ligand>
        <name>ATP</name>
        <dbReference type="ChEBI" id="CHEBI:30616"/>
    </ligand>
</feature>
<reference evidence="5 6" key="1">
    <citation type="submission" date="2017-07" db="EMBL/GenBank/DDBJ databases">
        <title>Tetzosporium hominis gen.nov. sp.nov.</title>
        <authorList>
            <person name="Tetz G."/>
            <person name="Tetz V."/>
        </authorList>
    </citation>
    <scope>NUCLEOTIDE SEQUENCE [LARGE SCALE GENOMIC DNA]</scope>
    <source>
        <strain evidence="5 6">VT-49</strain>
    </source>
</reference>
<dbReference type="InterPro" id="IPR036597">
    <property type="entry name" value="Fido-like_dom_sf"/>
</dbReference>
<dbReference type="Pfam" id="PF02661">
    <property type="entry name" value="Fic"/>
    <property type="match status" value="1"/>
</dbReference>
<dbReference type="PANTHER" id="PTHR13504">
    <property type="entry name" value="FIDO DOMAIN-CONTAINING PROTEIN DDB_G0283145"/>
    <property type="match status" value="1"/>
</dbReference>
<feature type="domain" description="Fido" evidence="4">
    <location>
        <begin position="91"/>
        <end position="228"/>
    </location>
</feature>
<feature type="site" description="Important for autoinhibition of adenylyltransferase activity" evidence="3">
    <location>
        <position position="42"/>
    </location>
</feature>
<dbReference type="GO" id="GO:0005524">
    <property type="term" value="F:ATP binding"/>
    <property type="evidence" value="ECO:0007669"/>
    <property type="project" value="UniProtKB-KW"/>
</dbReference>
<dbReference type="AlphaFoldDB" id="A0A264W1A7"/>
<evidence type="ECO:0000256" key="3">
    <source>
        <dbReference type="PIRSR" id="PIRSR640198-3"/>
    </source>
</evidence>
<keyword evidence="6" id="KW-1185">Reference proteome</keyword>
<accession>A0A264W1A7</accession>
<evidence type="ECO:0000313" key="6">
    <source>
        <dbReference type="Proteomes" id="UP000217065"/>
    </source>
</evidence>
<keyword evidence="2" id="KW-0067">ATP-binding</keyword>
<dbReference type="SUPFAM" id="SSF140931">
    <property type="entry name" value="Fic-like"/>
    <property type="match status" value="1"/>
</dbReference>
<dbReference type="PANTHER" id="PTHR13504:SF38">
    <property type="entry name" value="FIDO DOMAIN-CONTAINING PROTEIN"/>
    <property type="match status" value="1"/>
</dbReference>
<proteinExistence type="predicted"/>
<dbReference type="Gene3D" id="1.10.3290.10">
    <property type="entry name" value="Fido-like domain"/>
    <property type="match status" value="1"/>
</dbReference>
<evidence type="ECO:0000313" key="5">
    <source>
        <dbReference type="EMBL" id="OZS77378.1"/>
    </source>
</evidence>
<dbReference type="RefSeq" id="WP_094943857.1">
    <property type="nucleotide sequence ID" value="NZ_NOKQ01000252.1"/>
</dbReference>
<dbReference type="InterPro" id="IPR003812">
    <property type="entry name" value="Fido"/>
</dbReference>